<dbReference type="GO" id="GO:0016787">
    <property type="term" value="F:hydrolase activity"/>
    <property type="evidence" value="ECO:0007669"/>
    <property type="project" value="UniProtKB-KW"/>
</dbReference>
<organism evidence="5 6">
    <name type="scientific">Hibiscus syriacus</name>
    <name type="common">Rose of Sharon</name>
    <dbReference type="NCBI Taxonomy" id="106335"/>
    <lineage>
        <taxon>Eukaryota</taxon>
        <taxon>Viridiplantae</taxon>
        <taxon>Streptophyta</taxon>
        <taxon>Embryophyta</taxon>
        <taxon>Tracheophyta</taxon>
        <taxon>Spermatophyta</taxon>
        <taxon>Magnoliopsida</taxon>
        <taxon>eudicotyledons</taxon>
        <taxon>Gunneridae</taxon>
        <taxon>Pentapetalae</taxon>
        <taxon>rosids</taxon>
        <taxon>malvids</taxon>
        <taxon>Malvales</taxon>
        <taxon>Malvaceae</taxon>
        <taxon>Malvoideae</taxon>
        <taxon>Hibiscus</taxon>
    </lineage>
</organism>
<dbReference type="SMART" id="SM00360">
    <property type="entry name" value="RRM"/>
    <property type="match status" value="1"/>
</dbReference>
<dbReference type="PANTHER" id="PTHR15503:SF45">
    <property type="entry name" value="RNA-DIRECTED DNA POLYMERASE HOMOLOG"/>
    <property type="match status" value="1"/>
</dbReference>
<dbReference type="SUPFAM" id="SSF53098">
    <property type="entry name" value="Ribonuclease H-like"/>
    <property type="match status" value="2"/>
</dbReference>
<dbReference type="SUPFAM" id="SSF54928">
    <property type="entry name" value="RNA-binding domain, RBD"/>
    <property type="match status" value="1"/>
</dbReference>
<evidence type="ECO:0000259" key="4">
    <source>
        <dbReference type="PROSITE" id="PS50994"/>
    </source>
</evidence>
<feature type="region of interest" description="Disordered" evidence="2">
    <location>
        <begin position="2072"/>
        <end position="2103"/>
    </location>
</feature>
<dbReference type="Pfam" id="PF05699">
    <property type="entry name" value="Dimer_Tnp_hAT"/>
    <property type="match status" value="1"/>
</dbReference>
<dbReference type="PANTHER" id="PTHR15503">
    <property type="entry name" value="LDOC1 RELATED"/>
    <property type="match status" value="1"/>
</dbReference>
<dbReference type="InterPro" id="IPR012337">
    <property type="entry name" value="RNaseH-like_sf"/>
</dbReference>
<dbReference type="InterPro" id="IPR036397">
    <property type="entry name" value="RNaseH_sf"/>
</dbReference>
<feature type="compositionally biased region" description="Low complexity" evidence="2">
    <location>
        <begin position="2079"/>
        <end position="2092"/>
    </location>
</feature>
<feature type="compositionally biased region" description="Polar residues" evidence="2">
    <location>
        <begin position="1448"/>
        <end position="1471"/>
    </location>
</feature>
<dbReference type="InterPro" id="IPR043502">
    <property type="entry name" value="DNA/RNA_pol_sf"/>
</dbReference>
<feature type="compositionally biased region" description="Low complexity" evidence="2">
    <location>
        <begin position="1436"/>
        <end position="1447"/>
    </location>
</feature>
<feature type="compositionally biased region" description="Basic and acidic residues" evidence="2">
    <location>
        <begin position="998"/>
        <end position="1008"/>
    </location>
</feature>
<evidence type="ECO:0000313" key="6">
    <source>
        <dbReference type="Proteomes" id="UP000436088"/>
    </source>
</evidence>
<sequence length="2729" mass="309719">MRIMGSQREFGRDGGADRYAQMSKGYSVFVNNVSKRIHLYALKGAFQVYGVVIDVFIAFKSRKRLVAASTFTFVRFKSITEANLVVLRADGRIMDGFKIRFFHNKYGAVSNKVTENGIMVNKVWKPTLRDSRSFKDVVDGMQAEGGKIQDRTVFHQAHVIKQSDNVFHVNIVDDNSLNGSSNSKAIGRNILFLERRLKIKVWVILKDVSLLVWFDKFFKELGSSWGTVLSIHEDTRRRVRFNEARILMEESRVFIDGTSVGDGACLVAEEHQGLVSRTPEDCAGGVGSDADFVADTSKMVQMDDVGEGLHEVTMLSNDGPLYQCADESFGLMELNRGANQARMSLSLSNSSRLMDVPIEESSTSSKQDIAWKYCIDMGKAHVREEIREYMEKKCQNKKEAEVLYDFDDVDNFWDDEDNSTSKASKKQKCIKGPIDMFFTPPPEQVMKNRKDGKMKQPSINEACKKQLREKACKELSNWFFDAGLAFNTVNYDSFKVAMEAVAQCRMGFKPLTYHEIRVPFLTKAVKATDEMVKQVHHEQWAKYGCSIMSDGWRDSVAHKDIINFLVNSLKGSVFIKSIDVSDSVKNAKQLFIMLDDMVEEVGEKNVVQVVTDNASAYVAAVRVTLKRAMALNGFIYSRTSVVNMMRKFTGKREFVRPAITIFATAYITLRSIQIQKANLRKMFTSDEWSKSKYSKEQGGKRVASIVLMPTFWSTIVYILKMTGPFVKVLRLVDGEKRPAMGYVYEAMDRAKEAIANSFNNVEDKYKDVFAIIYKRWECQLHQPLHVTGCYLNPQLFYSNPQIQEDKEVMIGLLKCIERLVPSVIDQGKIEDQLSLYRNTEGIFGMAICIRQREAKSPAEWWDSFGNDAPKLKKFAIKVLSLKCSASGCEQNWSIFSLLHNKRRNRLAQTQLNNLVYVKYNRALKRRYNHRDIIDPIALDDIDESNERLLGRMDEDEEENEDYVFDDDDLTWRDVGIASGAYERDHNTSRKNVASSRSKGKEKAGPHLVDEDDEVVMLEESDTEEEDIGDCETDEKENDDIPLDNDDKDEFDVGKVPTNILGASNSAMVKTKSCAKRGVKTVSGKNSLLNKVVIRKKKIASGRRLMVKSRRHPKHSDLLGGCTQGCCLGLGNETEASLVVGEALGVQFVVSREKLTLPRNLSDHKLVVLREKKPKKGDISPELLLVLLPLLPYLQAQRCNWHAKSRGYNSPSGRSPSGCSPSGCSPSGCSPSGYVGQSRSRNKAGGDRPVESSNSPALARQSEEQTSSGMPVNDQDIFFRTLDAILTRFQPPVTSTPKMNVAKELKGLGAPEFKGKANEGPVIADLWLNDMKVMLTGLHCSDAEKLDGQEFMNLKQWNHTVYEYECEFNKLSRFAAELVPTEKDACEWFVEGLRPRLKQILIVLNLSSFQEVVNRAKALERAQNERGRDAGFRPQVRSESVASSARVSNQMRGRQTQSVEYGAGRTNQSQARQCPHCGKNHLGPERSVSVAQRGRGRGRGRSQLESSAQQEIHSTARVYNLKTNEDCDDPDIITGHSAQVNMVSRGCPIRIQGIEFPANLMELPFDEFEVILGMDWLYRYYADVDYRLKRVTLRSSEGIEVIIFSERWNPLASVISVITTKKLLLQGCQGFIANVLDVRTKEKGIEEIPIVREFLDVFPAELPGLPPDREVEFQIEIIPGTTPIAMAPYRMAPKELQELKIQLKELLDKGFIRPSVSPWGAPVLFVKKKDGSMRLCIDYRQLNKVTIKNKYPLPRIDNLFDQLKEASVFSKIDLQGVRVDPQKIKAIMEWEVPKNVSEVRSFLGLAGYYRRYAELYIREIIRLHGVPISIVSDRDPRFTSRFWKSLHRALGTRLNFNTTFHPQTGGQSERTIQILEDMLRACVIEFKGSWERYLPLVEFAYNNSYQSSIKMAPYEALYGRRCCTPLNWYELKDREVIGPELIQNTEEKVQVIQNNLKATADRQKSFGRKGKLSPWFIGPYEITKRVGSVAYQLVLPPEMEKIHNVFHVSMLRKYRSDPSHIVTPEEIEVRPDLTYEEEPVQILAHEVKQLRNKTIPLVKVLWRNHKVEDKHVGRYFSRTSSPSSSSPPVSPSSKVQKEDSGQSASMHIHSALMHQGSVPHEGIDTVCGDSISAQPQCTHIPLISIIYMGYAIEIPIYSESDTIRYQESRKVEIEVAQTTILLRAQIRIYFDDNKKVSKEWKSVIRANKNNSAVEIGKQIDIFENLCIIKPNNNSVQLEIMSLKARLWAVLRKEEREWLQKSRLKWFTDGDKNTKFFHLTVAQRGRRNLISSLKVNNSTYKNQFGIQNAFVTYFRDSFNDVRTLTVKRFDVHLKRITVGARRLIEGPYTEEEVCLTIKKSDGSRAPEPDVLSGNIGDFSFNKSFIALIPKKSKVVALDDFRPISLVGSLYKIVTRVLAKRMASCMGEVIGENQFSFMAGKQITDCALEARSGLLKKSIIYGLCGGVCIGFGVEVSHIQFADDLIFFLEANAGKLKNLLRVLKFFEVVAGLKLNMKKTKLNGINVDDSTVSGWADLISCGQASLPTTYLGLPLGYKKNTKLIWQPIVDKVRNRLQTWKDFCGILSLIEGFIGSNGLSEDNECLWKKIIVLRNNYVPEFILPRAVNNRKSYWMWRDIINPAVLYEDGFLSEVRCVKGNRSRIDFGPGSNRLKWTGSFDGKYNTKDYCTKLDSVSKEADPSWNMVWFKYVPLKISAFVWKVMHQKLPVVSELVK</sequence>
<proteinExistence type="predicted"/>
<comment type="caution">
    <text evidence="5">The sequence shown here is derived from an EMBL/GenBank/DDBJ whole genome shotgun (WGS) entry which is preliminary data.</text>
</comment>
<dbReference type="Gene3D" id="2.40.70.10">
    <property type="entry name" value="Acid Proteases"/>
    <property type="match status" value="1"/>
</dbReference>
<dbReference type="CDD" id="cd00590">
    <property type="entry name" value="RRM_SF"/>
    <property type="match status" value="1"/>
</dbReference>
<feature type="domain" description="RRM" evidence="3">
    <location>
        <begin position="26"/>
        <end position="106"/>
    </location>
</feature>
<dbReference type="PROSITE" id="PS50994">
    <property type="entry name" value="INTEGRASE"/>
    <property type="match status" value="1"/>
</dbReference>
<dbReference type="InterPro" id="IPR056924">
    <property type="entry name" value="SH3_Tf2-1"/>
</dbReference>
<dbReference type="Gene3D" id="3.30.70.270">
    <property type="match status" value="1"/>
</dbReference>
<dbReference type="Gene3D" id="3.10.10.10">
    <property type="entry name" value="HIV Type 1 Reverse Transcriptase, subunit A, domain 1"/>
    <property type="match status" value="1"/>
</dbReference>
<dbReference type="InterPro" id="IPR008906">
    <property type="entry name" value="HATC_C_dom"/>
</dbReference>
<dbReference type="CDD" id="cd01647">
    <property type="entry name" value="RT_LTR"/>
    <property type="match status" value="1"/>
</dbReference>
<dbReference type="Gene3D" id="3.30.70.330">
    <property type="match status" value="1"/>
</dbReference>
<feature type="domain" description="Integrase catalytic" evidence="4">
    <location>
        <begin position="1811"/>
        <end position="1920"/>
    </location>
</feature>
<reference evidence="5" key="1">
    <citation type="submission" date="2019-09" db="EMBL/GenBank/DDBJ databases">
        <title>Draft genome information of white flower Hibiscus syriacus.</title>
        <authorList>
            <person name="Kim Y.-M."/>
        </authorList>
    </citation>
    <scope>NUCLEOTIDE SEQUENCE [LARGE SCALE GENOMIC DNA]</scope>
    <source>
        <strain evidence="5">YM2019G1</strain>
    </source>
</reference>
<dbReference type="SUPFAM" id="SSF56672">
    <property type="entry name" value="DNA/RNA polymerases"/>
    <property type="match status" value="1"/>
</dbReference>
<dbReference type="InterPro" id="IPR043128">
    <property type="entry name" value="Rev_trsase/Diguanyl_cyclase"/>
</dbReference>
<dbReference type="GO" id="GO:0015074">
    <property type="term" value="P:DNA integration"/>
    <property type="evidence" value="ECO:0007669"/>
    <property type="project" value="InterPro"/>
</dbReference>
<dbReference type="Pfam" id="PF04937">
    <property type="entry name" value="DUF659"/>
    <property type="match status" value="1"/>
</dbReference>
<dbReference type="Gene3D" id="3.30.420.10">
    <property type="entry name" value="Ribonuclease H-like superfamily/Ribonuclease H"/>
    <property type="match status" value="1"/>
</dbReference>
<dbReference type="Proteomes" id="UP000436088">
    <property type="component" value="Unassembled WGS sequence"/>
</dbReference>
<dbReference type="CDD" id="cd00303">
    <property type="entry name" value="retropepsin_like"/>
    <property type="match status" value="1"/>
</dbReference>
<keyword evidence="6" id="KW-1185">Reference proteome</keyword>
<dbReference type="InterPro" id="IPR035979">
    <property type="entry name" value="RBD_domain_sf"/>
</dbReference>
<evidence type="ECO:0000313" key="5">
    <source>
        <dbReference type="EMBL" id="KAE8681825.1"/>
    </source>
</evidence>
<dbReference type="GO" id="GO:0003723">
    <property type="term" value="F:RNA binding"/>
    <property type="evidence" value="ECO:0007669"/>
    <property type="project" value="UniProtKB-UniRule"/>
</dbReference>
<feature type="region of interest" description="Disordered" evidence="2">
    <location>
        <begin position="1420"/>
        <end position="1510"/>
    </location>
</feature>
<dbReference type="Pfam" id="PF08284">
    <property type="entry name" value="RVP_2"/>
    <property type="match status" value="1"/>
</dbReference>
<feature type="region of interest" description="Disordered" evidence="2">
    <location>
        <begin position="1204"/>
        <end position="1272"/>
    </location>
</feature>
<dbReference type="InterPro" id="IPR001584">
    <property type="entry name" value="Integrase_cat-core"/>
</dbReference>
<dbReference type="InterPro" id="IPR021109">
    <property type="entry name" value="Peptidase_aspartic_dom_sf"/>
</dbReference>
<feature type="compositionally biased region" description="Basic and acidic residues" evidence="2">
    <location>
        <begin position="1420"/>
        <end position="1430"/>
    </location>
</feature>
<dbReference type="InterPro" id="IPR032567">
    <property type="entry name" value="RTL1-rel"/>
</dbReference>
<dbReference type="Pfam" id="PF24626">
    <property type="entry name" value="SH3_Tf2-1"/>
    <property type="match status" value="1"/>
</dbReference>
<evidence type="ECO:0000256" key="1">
    <source>
        <dbReference type="PROSITE-ProRule" id="PRU00176"/>
    </source>
</evidence>
<dbReference type="InterPro" id="IPR007021">
    <property type="entry name" value="DUF659"/>
</dbReference>
<feature type="region of interest" description="Disordered" evidence="2">
    <location>
        <begin position="982"/>
        <end position="1051"/>
    </location>
</feature>
<accession>A0A6A2YRD0</accession>
<keyword evidence="1" id="KW-0694">RNA-binding</keyword>
<dbReference type="PROSITE" id="PS50102">
    <property type="entry name" value="RRM"/>
    <property type="match status" value="1"/>
</dbReference>
<evidence type="ECO:0000256" key="2">
    <source>
        <dbReference type="SAM" id="MobiDB-lite"/>
    </source>
</evidence>
<protein>
    <submittedName>
        <fullName evidence="5">3-hydroxyisobutyryl-CoA hydrolase 1-like</fullName>
    </submittedName>
</protein>
<dbReference type="InterPro" id="IPR012677">
    <property type="entry name" value="Nucleotide-bd_a/b_plait_sf"/>
</dbReference>
<dbReference type="InterPro" id="IPR000504">
    <property type="entry name" value="RRM_dom"/>
</dbReference>
<evidence type="ECO:0000259" key="3">
    <source>
        <dbReference type="PROSITE" id="PS50102"/>
    </source>
</evidence>
<feature type="compositionally biased region" description="Low complexity" evidence="2">
    <location>
        <begin position="1209"/>
        <end position="1232"/>
    </location>
</feature>
<gene>
    <name evidence="5" type="ORF">F3Y22_tig00111303pilonHSYRG00008</name>
</gene>
<dbReference type="GO" id="GO:0046983">
    <property type="term" value="F:protein dimerization activity"/>
    <property type="evidence" value="ECO:0007669"/>
    <property type="project" value="InterPro"/>
</dbReference>
<dbReference type="EMBL" id="VEPZ02001298">
    <property type="protein sequence ID" value="KAE8681825.1"/>
    <property type="molecule type" value="Genomic_DNA"/>
</dbReference>
<feature type="compositionally biased region" description="Acidic residues" evidence="2">
    <location>
        <begin position="1009"/>
        <end position="1049"/>
    </location>
</feature>
<name>A0A6A2YRD0_HIBSY</name>